<feature type="region of interest" description="Disordered" evidence="1">
    <location>
        <begin position="57"/>
        <end position="99"/>
    </location>
</feature>
<evidence type="ECO:0000256" key="1">
    <source>
        <dbReference type="SAM" id="MobiDB-lite"/>
    </source>
</evidence>
<gene>
    <name evidence="2" type="ORF">H0A61_02041</name>
</gene>
<keyword evidence="3" id="KW-1185">Reference proteome</keyword>
<sequence length="99" mass="10815">MVDRGENKRVSPGSESMASMRLLFTAYLGDLAYSRKSIFRTRSIFVQGGRNGMQGVGFAHSTKEAGNDGGGKGRTCKPFLGQNISHTGGGRRWQMRSKE</sequence>
<evidence type="ECO:0000313" key="2">
    <source>
        <dbReference type="EMBL" id="QSQ09662.1"/>
    </source>
</evidence>
<proteinExistence type="predicted"/>
<dbReference type="RefSeq" id="WP_206707007.1">
    <property type="nucleotide sequence ID" value="NZ_CP059066.1"/>
</dbReference>
<protein>
    <submittedName>
        <fullName evidence="2">Uncharacterized protein</fullName>
    </submittedName>
</protein>
<dbReference type="AlphaFoldDB" id="A0A8A0RP36"/>
<dbReference type="Proteomes" id="UP000662904">
    <property type="component" value="Chromosome"/>
</dbReference>
<name>A0A8A0RP36_9FIRM</name>
<dbReference type="EMBL" id="CP059066">
    <property type="protein sequence ID" value="QSQ09662.1"/>
    <property type="molecule type" value="Genomic_DNA"/>
</dbReference>
<accession>A0A8A0RP36</accession>
<organism evidence="2 3">
    <name type="scientific">Koleobacter methoxysyntrophicus</name>
    <dbReference type="NCBI Taxonomy" id="2751313"/>
    <lineage>
        <taxon>Bacteria</taxon>
        <taxon>Bacillati</taxon>
        <taxon>Bacillota</taxon>
        <taxon>Clostridia</taxon>
        <taxon>Koleobacterales</taxon>
        <taxon>Koleobacteraceae</taxon>
        <taxon>Koleobacter</taxon>
    </lineage>
</organism>
<evidence type="ECO:0000313" key="3">
    <source>
        <dbReference type="Proteomes" id="UP000662904"/>
    </source>
</evidence>
<reference evidence="2" key="1">
    <citation type="submission" date="2020-07" db="EMBL/GenBank/DDBJ databases">
        <title>Koleobacter methoxysyntrophicus gen. nov., sp. nov., a novel anaerobic bacterium isolated from deep subsurface oil field and proposal of Koleobacterales ord. nov. in the phylum Firmicutes.</title>
        <authorList>
            <person name="Sakamoto S."/>
            <person name="Tamaki H."/>
        </authorList>
    </citation>
    <scope>NUCLEOTIDE SEQUENCE</scope>
    <source>
        <strain evidence="2">NRmbB1</strain>
    </source>
</reference>
<dbReference type="KEGG" id="kme:H0A61_02041"/>